<gene>
    <name evidence="1" type="ORF">JMUB3935_2375</name>
</gene>
<protein>
    <submittedName>
        <fullName evidence="1">Uncharacterized protein</fullName>
    </submittedName>
</protein>
<dbReference type="EMBL" id="AP019840">
    <property type="protein sequence ID" value="BBM53388.1"/>
    <property type="molecule type" value="Genomic_DNA"/>
</dbReference>
<dbReference type="AlphaFoldDB" id="A0A510KNS3"/>
<organism evidence="1 2">
    <name type="scientific">Leptotrichia trevisanii</name>
    <dbReference type="NCBI Taxonomy" id="109328"/>
    <lineage>
        <taxon>Bacteria</taxon>
        <taxon>Fusobacteriati</taxon>
        <taxon>Fusobacteriota</taxon>
        <taxon>Fusobacteriia</taxon>
        <taxon>Fusobacteriales</taxon>
        <taxon>Leptotrichiaceae</taxon>
        <taxon>Leptotrichia</taxon>
    </lineage>
</organism>
<dbReference type="RefSeq" id="WP_146997512.1">
    <property type="nucleotide sequence ID" value="NZ_AP019840.1"/>
</dbReference>
<dbReference type="Proteomes" id="UP000321378">
    <property type="component" value="Chromosome"/>
</dbReference>
<proteinExistence type="predicted"/>
<evidence type="ECO:0000313" key="2">
    <source>
        <dbReference type="Proteomes" id="UP000321378"/>
    </source>
</evidence>
<accession>A0A510KNS3</accession>
<sequence>MSEKEKRITELHNLVCNLRNKVLETTPTLDLQEITFVKEMLGVELMFLFSSEPLENSVSDS</sequence>
<evidence type="ECO:0000313" key="1">
    <source>
        <dbReference type="EMBL" id="BBM53388.1"/>
    </source>
</evidence>
<reference evidence="1 2" key="1">
    <citation type="submission" date="2019-07" db="EMBL/GenBank/DDBJ databases">
        <title>Complete Genome Sequence of Leptotrichia trevisanii Strain JMUB3935.</title>
        <authorList>
            <person name="Watanabe S."/>
            <person name="Cui L."/>
        </authorList>
    </citation>
    <scope>NUCLEOTIDE SEQUENCE [LARGE SCALE GENOMIC DNA]</scope>
    <source>
        <strain evidence="1 2">JMUB3935</strain>
    </source>
</reference>
<name>A0A510KNS3_9FUSO</name>